<dbReference type="GO" id="GO:0006310">
    <property type="term" value="P:DNA recombination"/>
    <property type="evidence" value="ECO:0007669"/>
    <property type="project" value="UniProtKB-KW"/>
</dbReference>
<dbReference type="InterPro" id="IPR013762">
    <property type="entry name" value="Integrase-like_cat_sf"/>
</dbReference>
<dbReference type="AlphaFoldDB" id="A0A1M7AAG9"/>
<sequence>MGLRRSEIIGLKYSDIDFVEQTLTIQRQLGKPLDVNIEEIRKKTLTKQELGLKTPSSYRTLKIPDYVFQAILEQRKIYEKNKSKRKKEFLDEGYICCSTYGHSRSKDFHYKYFKKLLEENNLPNIRWHDLRSSYCTLLLKMNFSPKAVSNLMGHAKELITVDVYGDNAQLITDNTEALDQFIQELTLLPYEEFDAVQDSNENISVIDIGTEIEQMFA</sequence>
<proteinExistence type="predicted"/>
<organism evidence="3 4">
    <name type="scientific">Anaerotignum lactatifermentans DSM 14214</name>
    <dbReference type="NCBI Taxonomy" id="1121323"/>
    <lineage>
        <taxon>Bacteria</taxon>
        <taxon>Bacillati</taxon>
        <taxon>Bacillota</taxon>
        <taxon>Clostridia</taxon>
        <taxon>Lachnospirales</taxon>
        <taxon>Anaerotignaceae</taxon>
        <taxon>Anaerotignum</taxon>
    </lineage>
</organism>
<dbReference type="InterPro" id="IPR002104">
    <property type="entry name" value="Integrase_catalytic"/>
</dbReference>
<dbReference type="Gene3D" id="1.10.443.10">
    <property type="entry name" value="Intergrase catalytic core"/>
    <property type="match status" value="1"/>
</dbReference>
<dbReference type="RefSeq" id="WP_072853691.1">
    <property type="nucleotide sequence ID" value="NZ_FRAH01000104.1"/>
</dbReference>
<feature type="domain" description="Tyr recombinase" evidence="2">
    <location>
        <begin position="1"/>
        <end position="179"/>
    </location>
</feature>
<dbReference type="PROSITE" id="PS51898">
    <property type="entry name" value="TYR_RECOMBINASE"/>
    <property type="match status" value="1"/>
</dbReference>
<keyword evidence="4" id="KW-1185">Reference proteome</keyword>
<dbReference type="GO" id="GO:0015074">
    <property type="term" value="P:DNA integration"/>
    <property type="evidence" value="ECO:0007669"/>
    <property type="project" value="InterPro"/>
</dbReference>
<protein>
    <submittedName>
        <fullName evidence="3">Phage integrase family protein</fullName>
    </submittedName>
</protein>
<evidence type="ECO:0000313" key="4">
    <source>
        <dbReference type="Proteomes" id="UP000183975"/>
    </source>
</evidence>
<reference evidence="3 4" key="1">
    <citation type="submission" date="2016-11" db="EMBL/GenBank/DDBJ databases">
        <authorList>
            <person name="Jaros S."/>
            <person name="Januszkiewicz K."/>
            <person name="Wedrychowicz H."/>
        </authorList>
    </citation>
    <scope>NUCLEOTIDE SEQUENCE [LARGE SCALE GENOMIC DNA]</scope>
    <source>
        <strain evidence="3 4">DSM 14214</strain>
    </source>
</reference>
<evidence type="ECO:0000256" key="1">
    <source>
        <dbReference type="ARBA" id="ARBA00023172"/>
    </source>
</evidence>
<accession>A0A1M7AAG9</accession>
<dbReference type="CDD" id="cd01189">
    <property type="entry name" value="INT_ICEBs1_C_like"/>
    <property type="match status" value="1"/>
</dbReference>
<evidence type="ECO:0000259" key="2">
    <source>
        <dbReference type="PROSITE" id="PS51898"/>
    </source>
</evidence>
<dbReference type="Pfam" id="PF00589">
    <property type="entry name" value="Phage_integrase"/>
    <property type="match status" value="1"/>
</dbReference>
<dbReference type="GO" id="GO:0003677">
    <property type="term" value="F:DNA binding"/>
    <property type="evidence" value="ECO:0007669"/>
    <property type="project" value="InterPro"/>
</dbReference>
<evidence type="ECO:0000313" key="3">
    <source>
        <dbReference type="EMBL" id="SHL39662.1"/>
    </source>
</evidence>
<dbReference type="InterPro" id="IPR011010">
    <property type="entry name" value="DNA_brk_join_enz"/>
</dbReference>
<dbReference type="Proteomes" id="UP000183975">
    <property type="component" value="Unassembled WGS sequence"/>
</dbReference>
<name>A0A1M7AAG9_9FIRM</name>
<dbReference type="SUPFAM" id="SSF56349">
    <property type="entry name" value="DNA breaking-rejoining enzymes"/>
    <property type="match status" value="1"/>
</dbReference>
<gene>
    <name evidence="3" type="ORF">SAMN02745138_03365</name>
</gene>
<dbReference type="EMBL" id="FRAH01000104">
    <property type="protein sequence ID" value="SHL39662.1"/>
    <property type="molecule type" value="Genomic_DNA"/>
</dbReference>
<keyword evidence="1" id="KW-0233">DNA recombination</keyword>